<dbReference type="STRING" id="558155.SAMN04487911_11233"/>
<dbReference type="CDD" id="cd06170">
    <property type="entry name" value="LuxR_C_like"/>
    <property type="match status" value="1"/>
</dbReference>
<dbReference type="InterPro" id="IPR014327">
    <property type="entry name" value="RNA_pol_sigma70_bacteroid"/>
</dbReference>
<dbReference type="NCBIfam" id="TIGR02937">
    <property type="entry name" value="sigma70-ECF"/>
    <property type="match status" value="1"/>
</dbReference>
<dbReference type="GO" id="GO:0016987">
    <property type="term" value="F:sigma factor activity"/>
    <property type="evidence" value="ECO:0007669"/>
    <property type="project" value="UniProtKB-KW"/>
</dbReference>
<dbReference type="Gene3D" id="1.10.1740.10">
    <property type="match status" value="1"/>
</dbReference>
<dbReference type="SMART" id="SM00421">
    <property type="entry name" value="HTH_LUXR"/>
    <property type="match status" value="1"/>
</dbReference>
<keyword evidence="4" id="KW-0804">Transcription</keyword>
<dbReference type="InterPro" id="IPR014284">
    <property type="entry name" value="RNA_pol_sigma-70_dom"/>
</dbReference>
<evidence type="ECO:0000259" key="5">
    <source>
        <dbReference type="SMART" id="SM00421"/>
    </source>
</evidence>
<dbReference type="AlphaFoldDB" id="A0A1M6GX06"/>
<keyword evidence="2" id="KW-0805">Transcription regulation</keyword>
<evidence type="ECO:0000256" key="2">
    <source>
        <dbReference type="ARBA" id="ARBA00023015"/>
    </source>
</evidence>
<dbReference type="InterPro" id="IPR013249">
    <property type="entry name" value="RNA_pol_sigma70_r4_t2"/>
</dbReference>
<dbReference type="PANTHER" id="PTHR43133">
    <property type="entry name" value="RNA POLYMERASE ECF-TYPE SIGMA FACTO"/>
    <property type="match status" value="1"/>
</dbReference>
<dbReference type="InterPro" id="IPR036388">
    <property type="entry name" value="WH-like_DNA-bd_sf"/>
</dbReference>
<keyword evidence="3" id="KW-0731">Sigma factor</keyword>
<proteinExistence type="inferred from homology"/>
<accession>A0A1M6GX06</accession>
<dbReference type="GO" id="GO:0003677">
    <property type="term" value="F:DNA binding"/>
    <property type="evidence" value="ECO:0007669"/>
    <property type="project" value="InterPro"/>
</dbReference>
<dbReference type="GO" id="GO:0006352">
    <property type="term" value="P:DNA-templated transcription initiation"/>
    <property type="evidence" value="ECO:0007669"/>
    <property type="project" value="InterPro"/>
</dbReference>
<reference evidence="6 7" key="1">
    <citation type="submission" date="2016-11" db="EMBL/GenBank/DDBJ databases">
        <authorList>
            <person name="Jaros S."/>
            <person name="Januszkiewicz K."/>
            <person name="Wedrychowicz H."/>
        </authorList>
    </citation>
    <scope>NUCLEOTIDE SEQUENCE [LARGE SCALE GENOMIC DNA]</scope>
    <source>
        <strain evidence="6 7">CGMCC 1.8863</strain>
    </source>
</reference>
<dbReference type="Pfam" id="PF04542">
    <property type="entry name" value="Sigma70_r2"/>
    <property type="match status" value="1"/>
</dbReference>
<dbReference type="Pfam" id="PF08281">
    <property type="entry name" value="Sigma70_r4_2"/>
    <property type="match status" value="1"/>
</dbReference>
<name>A0A1M6GX06_9FLAO</name>
<evidence type="ECO:0000256" key="3">
    <source>
        <dbReference type="ARBA" id="ARBA00023082"/>
    </source>
</evidence>
<dbReference type="InterPro" id="IPR013324">
    <property type="entry name" value="RNA_pol_sigma_r3/r4-like"/>
</dbReference>
<dbReference type="RefSeq" id="WP_072764437.1">
    <property type="nucleotide sequence ID" value="NZ_FQYX01000012.1"/>
</dbReference>
<dbReference type="Proteomes" id="UP000184231">
    <property type="component" value="Unassembled WGS sequence"/>
</dbReference>
<dbReference type="Gene3D" id="1.10.10.10">
    <property type="entry name" value="Winged helix-like DNA-binding domain superfamily/Winged helix DNA-binding domain"/>
    <property type="match status" value="1"/>
</dbReference>
<evidence type="ECO:0000313" key="6">
    <source>
        <dbReference type="EMBL" id="SHJ14437.1"/>
    </source>
</evidence>
<dbReference type="InterPro" id="IPR007627">
    <property type="entry name" value="RNA_pol_sigma70_r2"/>
</dbReference>
<dbReference type="SUPFAM" id="SSF88659">
    <property type="entry name" value="Sigma3 and sigma4 domains of RNA polymerase sigma factors"/>
    <property type="match status" value="1"/>
</dbReference>
<dbReference type="SUPFAM" id="SSF88946">
    <property type="entry name" value="Sigma2 domain of RNA polymerase sigma factors"/>
    <property type="match status" value="1"/>
</dbReference>
<gene>
    <name evidence="6" type="ORF">SAMN04487911_11233</name>
</gene>
<keyword evidence="7" id="KW-1185">Reference proteome</keyword>
<dbReference type="PRINTS" id="PR00038">
    <property type="entry name" value="HTHLUXR"/>
</dbReference>
<organism evidence="6 7">
    <name type="scientific">Arenibacter nanhaiticus</name>
    <dbReference type="NCBI Taxonomy" id="558155"/>
    <lineage>
        <taxon>Bacteria</taxon>
        <taxon>Pseudomonadati</taxon>
        <taxon>Bacteroidota</taxon>
        <taxon>Flavobacteriia</taxon>
        <taxon>Flavobacteriales</taxon>
        <taxon>Flavobacteriaceae</taxon>
        <taxon>Arenibacter</taxon>
    </lineage>
</organism>
<sequence length="175" mass="20186">MNKKDYKVLFNTLYTPLCLFANKYLDSLDDSKDIVQEVFLKLWKKKIVIGDEAAMKSYLYTSVKNKSIDFLKSSYNKKKNLSVQIDFKDLESDAFLAREIIISEASDIIEKAMKTLPKKSGKVVRLAMQGLSNEQIAEDLSISINTVKTQKKLAYRKLRELLKKDIFLILIHPNL</sequence>
<comment type="similarity">
    <text evidence="1">Belongs to the sigma-70 factor family. ECF subfamily.</text>
</comment>
<evidence type="ECO:0000313" key="7">
    <source>
        <dbReference type="Proteomes" id="UP000184231"/>
    </source>
</evidence>
<feature type="domain" description="HTH luxR-type" evidence="5">
    <location>
        <begin position="113"/>
        <end position="172"/>
    </location>
</feature>
<dbReference type="InterPro" id="IPR000792">
    <property type="entry name" value="Tscrpt_reg_LuxR_C"/>
</dbReference>
<dbReference type="NCBIfam" id="TIGR02985">
    <property type="entry name" value="Sig70_bacteroi1"/>
    <property type="match status" value="1"/>
</dbReference>
<dbReference type="InterPro" id="IPR013325">
    <property type="entry name" value="RNA_pol_sigma_r2"/>
</dbReference>
<dbReference type="PANTHER" id="PTHR43133:SF46">
    <property type="entry name" value="RNA POLYMERASE SIGMA-70 FACTOR ECF SUBFAMILY"/>
    <property type="match status" value="1"/>
</dbReference>
<protein>
    <submittedName>
        <fullName evidence="6">RNA polymerase sigma-70 factor, ECF subfamily</fullName>
    </submittedName>
</protein>
<evidence type="ECO:0000256" key="1">
    <source>
        <dbReference type="ARBA" id="ARBA00010641"/>
    </source>
</evidence>
<evidence type="ECO:0000256" key="4">
    <source>
        <dbReference type="ARBA" id="ARBA00023163"/>
    </source>
</evidence>
<dbReference type="EMBL" id="FQYX01000012">
    <property type="protein sequence ID" value="SHJ14437.1"/>
    <property type="molecule type" value="Genomic_DNA"/>
</dbReference>
<dbReference type="InterPro" id="IPR039425">
    <property type="entry name" value="RNA_pol_sigma-70-like"/>
</dbReference>